<keyword evidence="1" id="KW-0732">Signal</keyword>
<evidence type="ECO:0000313" key="3">
    <source>
        <dbReference type="EMBL" id="MCV9927697.1"/>
    </source>
</evidence>
<feature type="signal peptide" evidence="1">
    <location>
        <begin position="1"/>
        <end position="22"/>
    </location>
</feature>
<evidence type="ECO:0000259" key="2">
    <source>
        <dbReference type="PROSITE" id="PS51820"/>
    </source>
</evidence>
<comment type="caution">
    <text evidence="3">The sequence shown here is derived from an EMBL/GenBank/DDBJ whole genome shotgun (WGS) entry which is preliminary data.</text>
</comment>
<evidence type="ECO:0000313" key="4">
    <source>
        <dbReference type="Proteomes" id="UP001151079"/>
    </source>
</evidence>
<gene>
    <name evidence="3" type="ORF">OIU83_08550</name>
</gene>
<dbReference type="Pfam" id="PF07691">
    <property type="entry name" value="PA14"/>
    <property type="match status" value="1"/>
</dbReference>
<dbReference type="InterPro" id="IPR011658">
    <property type="entry name" value="PA14_dom"/>
</dbReference>
<dbReference type="EMBL" id="JAOZEW010000007">
    <property type="protein sequence ID" value="MCV9927697.1"/>
    <property type="molecule type" value="Genomic_DNA"/>
</dbReference>
<dbReference type="PROSITE" id="PS51820">
    <property type="entry name" value="PA14"/>
    <property type="match status" value="1"/>
</dbReference>
<protein>
    <submittedName>
        <fullName evidence="3">T9SS sorting signal type C domain-containing protein</fullName>
    </submittedName>
</protein>
<dbReference type="NCBIfam" id="NF033708">
    <property type="entry name" value="T9SS_Cterm_ChiA"/>
    <property type="match status" value="1"/>
</dbReference>
<sequence>MNKKLLLSFVLFFTFLINYGQSASNYCFSASTGTYNALTGSTNANGMPTALGTDDAISNSISLPFTFTFGGIGYNQVKISSNGWLTFGGATDSQYDNTLANAESSKPILFPFWDDLRYNAVPRYVTSGTTPNRIFKVEWLQQYFYSGGTAGDAITFQVWLYEGSNKIDYRYRRGSVSPGVISASVGIYDSKSGYLTLNDAGANPTAQAGTFTTNINVRPATGQIYSFSPSATTSIGTYNFCIDSNNTQTTGNVNAGQYALVDVIKGYKYTFTVGNVFTAFSEKLNLLDASTDLDVVPAATNTGVTGTSIANWIAPFSGQIKVVLSTGSCANNGTIGTGGITLVLNAIGNTQDSQAVAGADTWRGHIYNWTGSTPPGGASPAAPAATTPFSTAEYAGYYDESTESITQNFGGDDVCFPVFSNGVQRASIRTEQFAVRYRMTTTKTGCYLVKVRADDGVRLYVDGVKVVDQWQEQSPTTYSNVLVNLTNGSNLILDYYENSGGNTIEFSMTPFLASTNTIIAPAVTTVCTGDVIAGPIDGSAYAYNGAGVNPTIKFQWQSAPDNAGVPGAWSNVTTGTGITAEDYTPAAITGNTTTNITYYRRNVSAVASNASSCSFDSNYVSIITKPSLVINTQPAALTICEGTNGSFTIGTPAGFTYQWQYSSSATGPWTNTDGRPNVTGHNTATLSLTSASVGYNGNYVRCIVSSGSCSTTSNVVLLTVYPLPTAPIVGAITVPTCAVPKGSVALSGLPGGGFSWEIETNPVTVKTTGIGTSTTITGLDPNTYTFTVKHLGSTCTSLASLSAVVPVLESNIWNGTAWSKVSVPTINENIVFAGNFNSTGNINGCSCQVNSGSAVVINSGHVLTITNGVAVSGGTLTFENNASLMQTNNVANSGNITYKRISTPMIAFDYSYWSSPVDGQLLRVLSPNTLPDKYHSYNNGWVEENGTNMMTLGKGYIIRVPNAGSWAINNENVVYPYAQPVSFFGVANNGPIIGETITKDNLYLIGNPYPSALDADKFLTANKDILNGTIYFWTHNTAIAQSGPYYVYTSDDYASYNGVGGTATVRAISGGATPSGQIAAGQSFFGIATGNGAINYTNAMRSGGNNSQFFKPSKTNKTTDTDEKSRLWLNLTNVGGVFKQTLIGYVAGATNGYDNLYDGLAMNRNSYVDFYSINKTDKLVIQGRALPFEQTDIVPLGYSSTKEGDFTIEIDKADGSLTNQAIYLEDKKTAVIHDLTQKGYTFNTGAGTFDDRFVLRYTNKTLGTGEFELGENAILVAVANKEVKINAFSLTIDKVFIYDVSGKLIYKKEKVGNSNLVIENLKSSNQVLLVKVVLDNKHTETKKVIY</sequence>
<dbReference type="Proteomes" id="UP001151079">
    <property type="component" value="Unassembled WGS sequence"/>
</dbReference>
<organism evidence="3 4">
    <name type="scientific">Flavobacterium shii</name>
    <dbReference type="NCBI Taxonomy" id="2987687"/>
    <lineage>
        <taxon>Bacteria</taxon>
        <taxon>Pseudomonadati</taxon>
        <taxon>Bacteroidota</taxon>
        <taxon>Flavobacteriia</taxon>
        <taxon>Flavobacteriales</taxon>
        <taxon>Flavobacteriaceae</taxon>
        <taxon>Flavobacterium</taxon>
    </lineage>
</organism>
<feature type="chain" id="PRO_5040852768" evidence="1">
    <location>
        <begin position="23"/>
        <end position="1346"/>
    </location>
</feature>
<proteinExistence type="predicted"/>
<feature type="domain" description="PA14" evidence="2">
    <location>
        <begin position="357"/>
        <end position="523"/>
    </location>
</feature>
<evidence type="ECO:0000256" key="1">
    <source>
        <dbReference type="SAM" id="SignalP"/>
    </source>
</evidence>
<keyword evidence="4" id="KW-1185">Reference proteome</keyword>
<dbReference type="InterPro" id="IPR037524">
    <property type="entry name" value="PA14/GLEYA"/>
</dbReference>
<dbReference type="RefSeq" id="WP_264205832.1">
    <property type="nucleotide sequence ID" value="NZ_JAOZEW010000007.1"/>
</dbReference>
<name>A0A9X2ZDD9_9FLAO</name>
<accession>A0A9X2ZDD9</accession>
<reference evidence="3" key="1">
    <citation type="submission" date="2022-10" db="EMBL/GenBank/DDBJ databases">
        <title>Two novel species of Flavobacterium.</title>
        <authorList>
            <person name="Liu Q."/>
            <person name="Xin Y.-H."/>
        </authorList>
    </citation>
    <scope>NUCLEOTIDE SEQUENCE</scope>
    <source>
        <strain evidence="3">LS1R49</strain>
    </source>
</reference>
<dbReference type="SUPFAM" id="SSF56988">
    <property type="entry name" value="Anthrax protective antigen"/>
    <property type="match status" value="1"/>
</dbReference>